<reference evidence="1" key="2">
    <citation type="journal article" date="2015" name="Data Brief">
        <title>Shoot transcriptome of the giant reed, Arundo donax.</title>
        <authorList>
            <person name="Barrero R.A."/>
            <person name="Guerrero F.D."/>
            <person name="Moolhuijzen P."/>
            <person name="Goolsby J.A."/>
            <person name="Tidwell J."/>
            <person name="Bellgard S.E."/>
            <person name="Bellgard M.I."/>
        </authorList>
    </citation>
    <scope>NUCLEOTIDE SEQUENCE</scope>
    <source>
        <tissue evidence="1">Shoot tissue taken approximately 20 cm above the soil surface</tissue>
    </source>
</reference>
<evidence type="ECO:0000313" key="1">
    <source>
        <dbReference type="EMBL" id="JAD17232.1"/>
    </source>
</evidence>
<accession>A0A0A8XZV3</accession>
<organism evidence="1">
    <name type="scientific">Arundo donax</name>
    <name type="common">Giant reed</name>
    <name type="synonym">Donax arundinaceus</name>
    <dbReference type="NCBI Taxonomy" id="35708"/>
    <lineage>
        <taxon>Eukaryota</taxon>
        <taxon>Viridiplantae</taxon>
        <taxon>Streptophyta</taxon>
        <taxon>Embryophyta</taxon>
        <taxon>Tracheophyta</taxon>
        <taxon>Spermatophyta</taxon>
        <taxon>Magnoliopsida</taxon>
        <taxon>Liliopsida</taxon>
        <taxon>Poales</taxon>
        <taxon>Poaceae</taxon>
        <taxon>PACMAD clade</taxon>
        <taxon>Arundinoideae</taxon>
        <taxon>Arundineae</taxon>
        <taxon>Arundo</taxon>
    </lineage>
</organism>
<sequence length="102" mass="11460">MDKKTGSVRNGNKLGMNHLDIHLVLGLPHLGDDVAVTASCTQKDIDRVNSILMIGCGRGPTLEYLEHLLLREYAGKMNSRLRLFYLWMLISCALFFVLRRGG</sequence>
<dbReference type="AlphaFoldDB" id="A0A0A8XZV3"/>
<protein>
    <submittedName>
        <fullName evidence="1">Uncharacterized protein</fullName>
    </submittedName>
</protein>
<dbReference type="EMBL" id="GBRH01280663">
    <property type="protein sequence ID" value="JAD17232.1"/>
    <property type="molecule type" value="Transcribed_RNA"/>
</dbReference>
<proteinExistence type="predicted"/>
<name>A0A0A8XZV3_ARUDO</name>
<reference evidence="1" key="1">
    <citation type="submission" date="2014-09" db="EMBL/GenBank/DDBJ databases">
        <authorList>
            <person name="Magalhaes I.L.F."/>
            <person name="Oliveira U."/>
            <person name="Santos F.R."/>
            <person name="Vidigal T.H.D.A."/>
            <person name="Brescovit A.D."/>
            <person name="Santos A.J."/>
        </authorList>
    </citation>
    <scope>NUCLEOTIDE SEQUENCE</scope>
    <source>
        <tissue evidence="1">Shoot tissue taken approximately 20 cm above the soil surface</tissue>
    </source>
</reference>